<sequence>MLKRIKKLLNKIKGFLPMRRKQFEKFVKDVLVVIDGLITTDKQHTQIEAGLIKEIGELKDKAKKPEEIKPISENDINYQ</sequence>
<accession>X0S830</accession>
<organism evidence="2">
    <name type="scientific">marine sediment metagenome</name>
    <dbReference type="NCBI Taxonomy" id="412755"/>
    <lineage>
        <taxon>unclassified sequences</taxon>
        <taxon>metagenomes</taxon>
        <taxon>ecological metagenomes</taxon>
    </lineage>
</organism>
<evidence type="ECO:0000256" key="1">
    <source>
        <dbReference type="SAM" id="MobiDB-lite"/>
    </source>
</evidence>
<feature type="compositionally biased region" description="Basic and acidic residues" evidence="1">
    <location>
        <begin position="60"/>
        <end position="72"/>
    </location>
</feature>
<comment type="caution">
    <text evidence="2">The sequence shown here is derived from an EMBL/GenBank/DDBJ whole genome shotgun (WGS) entry which is preliminary data.</text>
</comment>
<feature type="region of interest" description="Disordered" evidence="1">
    <location>
        <begin position="60"/>
        <end position="79"/>
    </location>
</feature>
<dbReference type="AlphaFoldDB" id="X0S830"/>
<name>X0S830_9ZZZZ</name>
<protein>
    <submittedName>
        <fullName evidence="2">Uncharacterized protein</fullName>
    </submittedName>
</protein>
<proteinExistence type="predicted"/>
<dbReference type="EMBL" id="BARS01007024">
    <property type="protein sequence ID" value="GAF77169.1"/>
    <property type="molecule type" value="Genomic_DNA"/>
</dbReference>
<gene>
    <name evidence="2" type="ORF">S01H1_13600</name>
</gene>
<reference evidence="2" key="1">
    <citation type="journal article" date="2014" name="Front. Microbiol.">
        <title>High frequency of phylogenetically diverse reductive dehalogenase-homologous genes in deep subseafloor sedimentary metagenomes.</title>
        <authorList>
            <person name="Kawai M."/>
            <person name="Futagami T."/>
            <person name="Toyoda A."/>
            <person name="Takaki Y."/>
            <person name="Nishi S."/>
            <person name="Hori S."/>
            <person name="Arai W."/>
            <person name="Tsubouchi T."/>
            <person name="Morono Y."/>
            <person name="Uchiyama I."/>
            <person name="Ito T."/>
            <person name="Fujiyama A."/>
            <person name="Inagaki F."/>
            <person name="Takami H."/>
        </authorList>
    </citation>
    <scope>NUCLEOTIDE SEQUENCE</scope>
    <source>
        <strain evidence="2">Expedition CK06-06</strain>
    </source>
</reference>
<evidence type="ECO:0000313" key="2">
    <source>
        <dbReference type="EMBL" id="GAF77169.1"/>
    </source>
</evidence>